<evidence type="ECO:0000313" key="1">
    <source>
        <dbReference type="EMBL" id="PAK78868.1"/>
    </source>
</evidence>
<sequence>MIEHMKDKGIKFELVSEEEAIQMLATKNYYFKLTSYRKNFHKVGGQYEHLDFAYLTDLASIDMQLRGYLLRISLDIEHGIKTRIIDLITKDPREDGYSVVKDFSKFNQRGYDQTMKYLRRNDYLHDMYIKHRNHPSIWMFLEVATFGVLSRFADFYYERSRNKDVKVAHTLLKYAKHIRNASAHNNAIMVNLFTIKEQVKHRNTMVVMYATRMGIDASILTDMKVNDLVSLYSLHRRFSSIRAQALTKKEGKKLLHRAKKHANYYIHEPVLVTFYQLLYRLINSQLSV</sequence>
<dbReference type="EMBL" id="NCXI01000085">
    <property type="protein sequence ID" value="PAK78868.1"/>
    <property type="molecule type" value="Genomic_DNA"/>
</dbReference>
<gene>
    <name evidence="1" type="ORF">B8W98_09735</name>
</gene>
<dbReference type="Proteomes" id="UP000216802">
    <property type="component" value="Unassembled WGS sequence"/>
</dbReference>
<evidence type="ECO:0000313" key="2">
    <source>
        <dbReference type="Proteomes" id="UP000216802"/>
    </source>
</evidence>
<comment type="caution">
    <text evidence="1">The sequence shown here is derived from an EMBL/GenBank/DDBJ whole genome shotgun (WGS) entry which is preliminary data.</text>
</comment>
<protein>
    <submittedName>
        <fullName evidence="1">DNA-binding protein</fullName>
    </submittedName>
</protein>
<dbReference type="InterPro" id="IPR011664">
    <property type="entry name" value="Abi_system_AbiD/AbiF-like"/>
</dbReference>
<dbReference type="AlphaFoldDB" id="A0A269Y038"/>
<accession>A0A269Y038</accession>
<name>A0A269Y038_9LACO</name>
<dbReference type="Pfam" id="PF07751">
    <property type="entry name" value="Abi_2"/>
    <property type="match status" value="1"/>
</dbReference>
<keyword evidence="1" id="KW-0238">DNA-binding</keyword>
<organism evidence="1 2">
    <name type="scientific">Lentilactobacillus parakefiri</name>
    <dbReference type="NCBI Taxonomy" id="152332"/>
    <lineage>
        <taxon>Bacteria</taxon>
        <taxon>Bacillati</taxon>
        <taxon>Bacillota</taxon>
        <taxon>Bacilli</taxon>
        <taxon>Lactobacillales</taxon>
        <taxon>Lactobacillaceae</taxon>
        <taxon>Lentilactobacillus</taxon>
    </lineage>
</organism>
<reference evidence="1 2" key="1">
    <citation type="submission" date="2017-04" db="EMBL/GenBank/DDBJ databases">
        <title>Kefir bacterial isolates.</title>
        <authorList>
            <person name="Kim Y."/>
            <person name="Blasche S."/>
            <person name="Patil K.R."/>
        </authorList>
    </citation>
    <scope>NUCLEOTIDE SEQUENCE [LARGE SCALE GENOMIC DNA]</scope>
    <source>
        <strain evidence="1 2">OG2</strain>
    </source>
</reference>
<proteinExistence type="predicted"/>
<dbReference type="GO" id="GO:0003677">
    <property type="term" value="F:DNA binding"/>
    <property type="evidence" value="ECO:0007669"/>
    <property type="project" value="UniProtKB-KW"/>
</dbReference>